<keyword evidence="2" id="KW-1185">Reference proteome</keyword>
<dbReference type="AlphaFoldDB" id="A0A8S0T0Y1"/>
<dbReference type="Proteomes" id="UP000594638">
    <property type="component" value="Unassembled WGS sequence"/>
</dbReference>
<sequence>MPENQATSLPRPDASRKWPTHSALKLSKNARKLGCVPVVAMTCREYILHTVSQKLPRMLGNIRTPLTSPAHRCIPAAARMRLEHGLYTVTTNCREMPENQPSCFCCVLSEAREFVVGSENNLWAVPSFVDEFNKWAEKTRFQIGDSLVLNGAEEHCKKGQKLEVMVLFDKHGFDHQSTAHVPSPHHHHHHYYAPAQPLTNGGTGLKAAEGFICGTRWWKVRIRPGLGLHTVPTNYLEMPENKATSLPGQDASRTPCPKTTWNYLKIRLCPCRGSNVSRT</sequence>
<dbReference type="InterPro" id="IPR008972">
    <property type="entry name" value="Cupredoxin"/>
</dbReference>
<dbReference type="EMBL" id="CACTIH010005584">
    <property type="protein sequence ID" value="CAA2998209.1"/>
    <property type="molecule type" value="Genomic_DNA"/>
</dbReference>
<protein>
    <submittedName>
        <fullName evidence="1">Uncharacterized protein</fullName>
    </submittedName>
</protein>
<comment type="caution">
    <text evidence="1">The sequence shown here is derived from an EMBL/GenBank/DDBJ whole genome shotgun (WGS) entry which is preliminary data.</text>
</comment>
<accession>A0A8S0T0Y1</accession>
<dbReference type="Gramene" id="OE9A075665T1">
    <property type="protein sequence ID" value="OE9A075665C1"/>
    <property type="gene ID" value="OE9A075665"/>
</dbReference>
<name>A0A8S0T0Y1_OLEEU</name>
<organism evidence="1 2">
    <name type="scientific">Olea europaea subsp. europaea</name>
    <dbReference type="NCBI Taxonomy" id="158383"/>
    <lineage>
        <taxon>Eukaryota</taxon>
        <taxon>Viridiplantae</taxon>
        <taxon>Streptophyta</taxon>
        <taxon>Embryophyta</taxon>
        <taxon>Tracheophyta</taxon>
        <taxon>Spermatophyta</taxon>
        <taxon>Magnoliopsida</taxon>
        <taxon>eudicotyledons</taxon>
        <taxon>Gunneridae</taxon>
        <taxon>Pentapetalae</taxon>
        <taxon>asterids</taxon>
        <taxon>lamiids</taxon>
        <taxon>Lamiales</taxon>
        <taxon>Oleaceae</taxon>
        <taxon>Oleeae</taxon>
        <taxon>Olea</taxon>
    </lineage>
</organism>
<dbReference type="SUPFAM" id="SSF49503">
    <property type="entry name" value="Cupredoxins"/>
    <property type="match status" value="1"/>
</dbReference>
<evidence type="ECO:0000313" key="1">
    <source>
        <dbReference type="EMBL" id="CAA2998209.1"/>
    </source>
</evidence>
<gene>
    <name evidence="1" type="ORF">OLEA9_A075665</name>
</gene>
<evidence type="ECO:0000313" key="2">
    <source>
        <dbReference type="Proteomes" id="UP000594638"/>
    </source>
</evidence>
<proteinExistence type="predicted"/>
<reference evidence="1 2" key="1">
    <citation type="submission" date="2019-12" db="EMBL/GenBank/DDBJ databases">
        <authorList>
            <person name="Alioto T."/>
            <person name="Alioto T."/>
            <person name="Gomez Garrido J."/>
        </authorList>
    </citation>
    <scope>NUCLEOTIDE SEQUENCE [LARGE SCALE GENOMIC DNA]</scope>
</reference>